<dbReference type="GO" id="GO:0000287">
    <property type="term" value="F:magnesium ion binding"/>
    <property type="evidence" value="ECO:0007669"/>
    <property type="project" value="UniProtKB-UniRule"/>
</dbReference>
<dbReference type="GO" id="GO:0004776">
    <property type="term" value="F:succinate-CoA ligase (GDP-forming) activity"/>
    <property type="evidence" value="ECO:0007669"/>
    <property type="project" value="RHEA"/>
</dbReference>
<dbReference type="SUPFAM" id="SSF52210">
    <property type="entry name" value="Succinyl-CoA synthetase domains"/>
    <property type="match status" value="1"/>
</dbReference>
<dbReference type="AlphaFoldDB" id="A0A4R6TA34"/>
<comment type="pathway">
    <text evidence="7">Carbohydrate metabolism; tricarboxylic acid cycle; succinate from succinyl-CoA (ligase route): step 1/1.</text>
</comment>
<dbReference type="GO" id="GO:0006104">
    <property type="term" value="P:succinyl-CoA metabolic process"/>
    <property type="evidence" value="ECO:0007669"/>
    <property type="project" value="TreeGrafter"/>
</dbReference>
<feature type="domain" description="ATP-grasp" evidence="9">
    <location>
        <begin position="9"/>
        <end position="236"/>
    </location>
</feature>
<evidence type="ECO:0000313" key="11">
    <source>
        <dbReference type="Proteomes" id="UP000295390"/>
    </source>
</evidence>
<evidence type="ECO:0000259" key="9">
    <source>
        <dbReference type="PROSITE" id="PS50975"/>
    </source>
</evidence>
<reference evidence="10 11" key="1">
    <citation type="submission" date="2019-03" db="EMBL/GenBank/DDBJ databases">
        <title>Genomic Encyclopedia of Type Strains, Phase III (KMG-III): the genomes of soil and plant-associated and newly described type strains.</title>
        <authorList>
            <person name="Whitman W."/>
        </authorList>
    </citation>
    <scope>NUCLEOTIDE SEQUENCE [LARGE SCALE GENOMIC DNA]</scope>
    <source>
        <strain evidence="10 11">CECT 8283</strain>
    </source>
</reference>
<feature type="binding site" evidence="7">
    <location>
        <position position="50"/>
    </location>
    <ligand>
        <name>ATP</name>
        <dbReference type="ChEBI" id="CHEBI:30616"/>
    </ligand>
</feature>
<dbReference type="PROSITE" id="PS01217">
    <property type="entry name" value="SUCCINYL_COA_LIG_3"/>
    <property type="match status" value="1"/>
</dbReference>
<keyword evidence="4 7" id="KW-0479">Metal-binding</keyword>
<comment type="function">
    <text evidence="7">Succinyl-CoA synthetase functions in the citric acid cycle (TCA), coupling the hydrolysis of succinyl-CoA to the synthesis of either ATP or GTP and thus represents the only step of substrate-level phosphorylation in the TCA. The beta subunit provides nucleotide specificity of the enzyme and binds the substrate succinate, while the binding sites for coenzyme A and phosphate are found in the alpha subunit.</text>
</comment>
<dbReference type="InterPro" id="IPR017866">
    <property type="entry name" value="Succ-CoA_synthase_bsu_CS"/>
</dbReference>
<keyword evidence="3 7" id="KW-0436">Ligase</keyword>
<dbReference type="InterPro" id="IPR011761">
    <property type="entry name" value="ATP-grasp"/>
</dbReference>
<dbReference type="PIRSF" id="PIRSF001554">
    <property type="entry name" value="SucCS_beta"/>
    <property type="match status" value="1"/>
</dbReference>
<dbReference type="GO" id="GO:0005524">
    <property type="term" value="F:ATP binding"/>
    <property type="evidence" value="ECO:0007669"/>
    <property type="project" value="UniProtKB-UniRule"/>
</dbReference>
<feature type="binding site" evidence="7">
    <location>
        <position position="208"/>
    </location>
    <ligand>
        <name>Mg(2+)</name>
        <dbReference type="ChEBI" id="CHEBI:18420"/>
    </ligand>
</feature>
<dbReference type="GO" id="GO:0006099">
    <property type="term" value="P:tricarboxylic acid cycle"/>
    <property type="evidence" value="ECO:0007669"/>
    <property type="project" value="UniProtKB-UniRule"/>
</dbReference>
<evidence type="ECO:0000256" key="5">
    <source>
        <dbReference type="ARBA" id="ARBA00022741"/>
    </source>
</evidence>
<evidence type="ECO:0000256" key="2">
    <source>
        <dbReference type="ARBA" id="ARBA00022532"/>
    </source>
</evidence>
<dbReference type="UniPathway" id="UPA00223">
    <property type="reaction ID" value="UER00999"/>
</dbReference>
<evidence type="ECO:0000256" key="8">
    <source>
        <dbReference type="PROSITE-ProRule" id="PRU00409"/>
    </source>
</evidence>
<organism evidence="10 11">
    <name type="scientific">Tenacibaculum caenipelagi</name>
    <dbReference type="NCBI Taxonomy" id="1325435"/>
    <lineage>
        <taxon>Bacteria</taxon>
        <taxon>Pseudomonadati</taxon>
        <taxon>Bacteroidota</taxon>
        <taxon>Flavobacteriia</taxon>
        <taxon>Flavobacteriales</taxon>
        <taxon>Flavobacteriaceae</taxon>
        <taxon>Tenacibaculum</taxon>
    </lineage>
</organism>
<keyword evidence="11" id="KW-1185">Reference proteome</keyword>
<comment type="caution">
    <text evidence="7">Lacks conserved residue(s) required for the propagation of feature annotation.</text>
</comment>
<keyword evidence="6 7" id="KW-0460">Magnesium</keyword>
<dbReference type="FunFam" id="3.40.50.261:FF:000001">
    <property type="entry name" value="Succinate--CoA ligase [ADP-forming] subunit beta"/>
    <property type="match status" value="1"/>
</dbReference>
<evidence type="ECO:0000256" key="7">
    <source>
        <dbReference type="HAMAP-Rule" id="MF_00558"/>
    </source>
</evidence>
<evidence type="ECO:0000256" key="6">
    <source>
        <dbReference type="ARBA" id="ARBA00022842"/>
    </source>
</evidence>
<dbReference type="PANTHER" id="PTHR11815:SF10">
    <property type="entry name" value="SUCCINATE--COA LIGASE [GDP-FORMING] SUBUNIT BETA, MITOCHONDRIAL"/>
    <property type="match status" value="1"/>
</dbReference>
<dbReference type="OrthoDB" id="9802602at2"/>
<comment type="catalytic activity">
    <reaction evidence="7">
        <text>succinate + ATP + CoA = succinyl-CoA + ADP + phosphate</text>
        <dbReference type="Rhea" id="RHEA:17661"/>
        <dbReference type="ChEBI" id="CHEBI:30031"/>
        <dbReference type="ChEBI" id="CHEBI:30616"/>
        <dbReference type="ChEBI" id="CHEBI:43474"/>
        <dbReference type="ChEBI" id="CHEBI:57287"/>
        <dbReference type="ChEBI" id="CHEBI:57292"/>
        <dbReference type="ChEBI" id="CHEBI:456216"/>
        <dbReference type="EC" id="6.2.1.5"/>
    </reaction>
</comment>
<feature type="binding site" evidence="7">
    <location>
        <position position="106"/>
    </location>
    <ligand>
        <name>ATP</name>
        <dbReference type="ChEBI" id="CHEBI:30616"/>
    </ligand>
</feature>
<dbReference type="PANTHER" id="PTHR11815">
    <property type="entry name" value="SUCCINYL-COA SYNTHETASE BETA CHAIN"/>
    <property type="match status" value="1"/>
</dbReference>
<keyword evidence="5 7" id="KW-0547">Nucleotide-binding</keyword>
<dbReference type="GO" id="GO:0004775">
    <property type="term" value="F:succinate-CoA ligase (ADP-forming) activity"/>
    <property type="evidence" value="ECO:0007669"/>
    <property type="project" value="UniProtKB-UniRule"/>
</dbReference>
<feature type="binding site" evidence="7">
    <location>
        <begin position="330"/>
        <end position="332"/>
    </location>
    <ligand>
        <name>substrate</name>
        <note>ligand shared with subunit alpha</note>
    </ligand>
</feature>
<comment type="caution">
    <text evidence="10">The sequence shown here is derived from an EMBL/GenBank/DDBJ whole genome shotgun (WGS) entry which is preliminary data.</text>
</comment>
<comment type="cofactor">
    <cofactor evidence="7">
        <name>Mg(2+)</name>
        <dbReference type="ChEBI" id="CHEBI:18420"/>
    </cofactor>
    <text evidence="7">Binds 1 Mg(2+) ion per subunit.</text>
</comment>
<dbReference type="PROSITE" id="PS50975">
    <property type="entry name" value="ATP_GRASP"/>
    <property type="match status" value="1"/>
</dbReference>
<dbReference type="Gene3D" id="3.30.470.20">
    <property type="entry name" value="ATP-grasp fold, B domain"/>
    <property type="match status" value="1"/>
</dbReference>
<comment type="catalytic activity">
    <reaction evidence="7">
        <text>GTP + succinate + CoA = succinyl-CoA + GDP + phosphate</text>
        <dbReference type="Rhea" id="RHEA:22120"/>
        <dbReference type="ChEBI" id="CHEBI:30031"/>
        <dbReference type="ChEBI" id="CHEBI:37565"/>
        <dbReference type="ChEBI" id="CHEBI:43474"/>
        <dbReference type="ChEBI" id="CHEBI:57287"/>
        <dbReference type="ChEBI" id="CHEBI:57292"/>
        <dbReference type="ChEBI" id="CHEBI:58189"/>
    </reaction>
</comment>
<dbReference type="SUPFAM" id="SSF56059">
    <property type="entry name" value="Glutathione synthetase ATP-binding domain-like"/>
    <property type="match status" value="1"/>
</dbReference>
<dbReference type="EMBL" id="SNYH01000005">
    <property type="protein sequence ID" value="TDQ23736.1"/>
    <property type="molecule type" value="Genomic_DNA"/>
</dbReference>
<proteinExistence type="inferred from homology"/>
<dbReference type="GO" id="GO:0042709">
    <property type="term" value="C:succinate-CoA ligase complex"/>
    <property type="evidence" value="ECO:0007669"/>
    <property type="project" value="TreeGrafter"/>
</dbReference>
<evidence type="ECO:0000256" key="4">
    <source>
        <dbReference type="ARBA" id="ARBA00022723"/>
    </source>
</evidence>
<dbReference type="NCBIfam" id="NF001913">
    <property type="entry name" value="PRK00696.1"/>
    <property type="match status" value="1"/>
</dbReference>
<dbReference type="Proteomes" id="UP000295390">
    <property type="component" value="Unassembled WGS sequence"/>
</dbReference>
<dbReference type="Gene3D" id="3.30.1490.20">
    <property type="entry name" value="ATP-grasp fold, A domain"/>
    <property type="match status" value="1"/>
</dbReference>
<name>A0A4R6TA34_9FLAO</name>
<dbReference type="InterPro" id="IPR013650">
    <property type="entry name" value="ATP-grasp_succ-CoA_synth-type"/>
</dbReference>
<dbReference type="GO" id="GO:0005829">
    <property type="term" value="C:cytosol"/>
    <property type="evidence" value="ECO:0007669"/>
    <property type="project" value="TreeGrafter"/>
</dbReference>
<protein>
    <recommendedName>
        <fullName evidence="7">Succinate--CoA ligase [ADP-forming] subunit beta</fullName>
        <ecNumber evidence="7">6.2.1.5</ecNumber>
    </recommendedName>
    <alternativeName>
        <fullName evidence="7">Succinyl-CoA synthetase subunit beta</fullName>
        <shortName evidence="7">SCS-beta</shortName>
    </alternativeName>
</protein>
<dbReference type="EC" id="6.2.1.5" evidence="7"/>
<feature type="binding site" evidence="7">
    <location>
        <position position="273"/>
    </location>
    <ligand>
        <name>substrate</name>
        <note>ligand shared with subunit alpha</note>
    </ligand>
</feature>
<dbReference type="InterPro" id="IPR013815">
    <property type="entry name" value="ATP_grasp_subdomain_1"/>
</dbReference>
<evidence type="ECO:0000313" key="10">
    <source>
        <dbReference type="EMBL" id="TDQ23736.1"/>
    </source>
</evidence>
<comment type="similarity">
    <text evidence="1 7">Belongs to the succinate/malate CoA ligase beta subunit family.</text>
</comment>
<dbReference type="InterPro" id="IPR005809">
    <property type="entry name" value="Succ_CoA_ligase-like_bsu"/>
</dbReference>
<dbReference type="Gene3D" id="3.40.50.261">
    <property type="entry name" value="Succinyl-CoA synthetase domains"/>
    <property type="match status" value="1"/>
</dbReference>
<dbReference type="NCBIfam" id="TIGR01016">
    <property type="entry name" value="sucCoAbeta"/>
    <property type="match status" value="1"/>
</dbReference>
<dbReference type="Pfam" id="PF00549">
    <property type="entry name" value="Ligase_CoA"/>
    <property type="match status" value="1"/>
</dbReference>
<keyword evidence="2 7" id="KW-0816">Tricarboxylic acid cycle</keyword>
<feature type="binding site" evidence="7">
    <location>
        <position position="222"/>
    </location>
    <ligand>
        <name>Mg(2+)</name>
        <dbReference type="ChEBI" id="CHEBI:18420"/>
    </ligand>
</feature>
<accession>A0A4R6TA34</accession>
<gene>
    <name evidence="7" type="primary">sucC</name>
    <name evidence="10" type="ORF">DFQ07_2264</name>
</gene>
<feature type="binding site" evidence="7">
    <location>
        <begin position="57"/>
        <end position="59"/>
    </location>
    <ligand>
        <name>ATP</name>
        <dbReference type="ChEBI" id="CHEBI:30616"/>
    </ligand>
</feature>
<feature type="binding site" evidence="7">
    <location>
        <position position="116"/>
    </location>
    <ligand>
        <name>ATP</name>
        <dbReference type="ChEBI" id="CHEBI:30616"/>
    </ligand>
</feature>
<sequence length="398" mass="43045">MNLHEYQGKEILNSFGVRIQRGIVANTPEEAVEAAKKLTEETGTGWHVIKAQVHAGGRGKGGGVKLAKNLDEVKSIADDILGMMLVTPQTSAEGKLVNQVLIAEDVYYPGDSEPDEFYMSVLLNRATGRNMIMYSTEGGMDIETVAEETPHLIFTEEINPATGLLPFQARKIAFNLGLSGAAFKEMVKFVTALYTAYVKSDSSLFEINPVLKTSDDKIMAVDAKVTLDDNALYRHKDYAEMRDFREENPIEVEANAAGLNYVDLDGNVGCMVNGAGLAMGTMDLIKQAGGEPANFLDVGGTADAQRVETAFGIILKDPNVKAILVNIFGGIVRCDRVAQGIVDAYKNMGDKINVPIIARLQGTNAKEAKELIDNSGMEIISATEFQEAADKVQEVLSA</sequence>
<dbReference type="InterPro" id="IPR016102">
    <property type="entry name" value="Succinyl-CoA_synth-like"/>
</dbReference>
<dbReference type="RefSeq" id="WP_133536818.1">
    <property type="nucleotide sequence ID" value="NZ_SNYH01000005.1"/>
</dbReference>
<dbReference type="Pfam" id="PF08442">
    <property type="entry name" value="ATP-grasp_2"/>
    <property type="match status" value="1"/>
</dbReference>
<dbReference type="FunFam" id="3.30.470.20:FF:000002">
    <property type="entry name" value="Succinate--CoA ligase [ADP-forming] subunit beta"/>
    <property type="match status" value="1"/>
</dbReference>
<dbReference type="InterPro" id="IPR005811">
    <property type="entry name" value="SUCC_ACL_C"/>
</dbReference>
<dbReference type="FunFam" id="3.30.1490.20:FF:000002">
    <property type="entry name" value="Succinate--CoA ligase [ADP-forming] subunit beta"/>
    <property type="match status" value="1"/>
</dbReference>
<keyword evidence="7 8" id="KW-0067">ATP-binding</keyword>
<evidence type="ECO:0000256" key="1">
    <source>
        <dbReference type="ARBA" id="ARBA00009182"/>
    </source>
</evidence>
<comment type="subunit">
    <text evidence="7">Heterotetramer of two alpha and two beta subunits.</text>
</comment>
<dbReference type="HAMAP" id="MF_00558">
    <property type="entry name" value="Succ_CoA_beta"/>
    <property type="match status" value="1"/>
</dbReference>
<evidence type="ECO:0000256" key="3">
    <source>
        <dbReference type="ARBA" id="ARBA00022598"/>
    </source>
</evidence>